<dbReference type="Gene3D" id="2.60.40.2630">
    <property type="match status" value="1"/>
</dbReference>
<evidence type="ECO:0000256" key="1">
    <source>
        <dbReference type="SAM" id="SignalP"/>
    </source>
</evidence>
<dbReference type="Pfam" id="PF13149">
    <property type="entry name" value="Mfa_like_1"/>
    <property type="match status" value="1"/>
</dbReference>
<dbReference type="PANTHER" id="PTHR45661:SF3">
    <property type="entry name" value="IG-LIKE DOMAIN-CONTAINING PROTEIN"/>
    <property type="match status" value="1"/>
</dbReference>
<dbReference type="InterPro" id="IPR032675">
    <property type="entry name" value="LRR_dom_sf"/>
</dbReference>
<gene>
    <name evidence="2" type="ORF">I6E12_06925</name>
</gene>
<accession>A0ABS9CFH6</accession>
<sequence>MNKIIFWTMAAFAFLFASCAGEEEVATPANPLKNKPINVDVLVSDIKTRAGYDNTSLPTKFYLTIDQGGEDYDYNNVVMKYEDNKWVAYESDAANANKVEMHWAGSEGNITVKAATFSLAEASTTLSALTDQSTAEAIKSSDHLCYYSDAVMPSSDGTISIPLDHVMSKLEVKVTLRTQYGGSDTNPIASAVAFGSAISATYTIAEATPWSNKSAASDITPCLSAPYNSTNRIATYEAILIPQEIASNTFGVTVTIGDKSYTWKSANPITLQGGMKYTLDLTLGKNELTLNTLSVGEWNKETVTGLNAEQIPYVTFTAEKSQTFTMNFKPGTYEAFSMGDGEYFEYSVGHGEWVRFKTTVENIPFGGTEGSLRLRGKSSKGTFSGGYSTIEFTTENSPVDCTGDIRTLIDYENYADVSTADAKFYRLFCQNTQLRTPPSLPATTLTESCYEEMFYGCTALTKAPELPATTLADWCYQYMFLGCTALTEAPELPATTLAGNCYNRMFLGCTALTKAPSELPATTLKENCCEQMFYGCTALTQAPALPAETLAYSCYNGMFYGCTALTKAPALPATTLAGLCYQSMFWGCTALTQAPSELPATTLADWCYQYMFLGCTALTQSPVLRATTLANNCYKEMFSGCSQLSSVTMLATNIYEGYASYYFSNWLTNAGTSAQSRKLYLSHDFVVVNQGQLDNFKGSLIPENWEWNIYCE</sequence>
<dbReference type="EMBL" id="JADYTN010000013">
    <property type="protein sequence ID" value="MCF2563842.1"/>
    <property type="molecule type" value="Genomic_DNA"/>
</dbReference>
<dbReference type="Gene3D" id="3.80.10.10">
    <property type="entry name" value="Ribonuclease Inhibitor"/>
    <property type="match status" value="1"/>
</dbReference>
<dbReference type="InterPro" id="IPR053139">
    <property type="entry name" value="Surface_bspA-like"/>
</dbReference>
<dbReference type="PANTHER" id="PTHR45661">
    <property type="entry name" value="SURFACE ANTIGEN"/>
    <property type="match status" value="1"/>
</dbReference>
<feature type="chain" id="PRO_5046780084" evidence="1">
    <location>
        <begin position="23"/>
        <end position="712"/>
    </location>
</feature>
<dbReference type="RefSeq" id="WP_301638077.1">
    <property type="nucleotide sequence ID" value="NZ_JADYTN010000013.1"/>
</dbReference>
<evidence type="ECO:0000313" key="2">
    <source>
        <dbReference type="EMBL" id="MCF2563842.1"/>
    </source>
</evidence>
<dbReference type="PROSITE" id="PS51257">
    <property type="entry name" value="PROKAR_LIPOPROTEIN"/>
    <property type="match status" value="1"/>
</dbReference>
<keyword evidence="1" id="KW-0732">Signal</keyword>
<protein>
    <submittedName>
        <fullName evidence="2">Fimbrillin family protein</fullName>
    </submittedName>
</protein>
<feature type="signal peptide" evidence="1">
    <location>
        <begin position="1"/>
        <end position="22"/>
    </location>
</feature>
<comment type="caution">
    <text evidence="2">The sequence shown here is derived from an EMBL/GenBank/DDBJ whole genome shotgun (WGS) entry which is preliminary data.</text>
</comment>
<dbReference type="Proteomes" id="UP001200470">
    <property type="component" value="Unassembled WGS sequence"/>
</dbReference>
<keyword evidence="3" id="KW-1185">Reference proteome</keyword>
<evidence type="ECO:0000313" key="3">
    <source>
        <dbReference type="Proteomes" id="UP001200470"/>
    </source>
</evidence>
<organism evidence="2 3">
    <name type="scientific">Xylanibacter brevis</name>
    <dbReference type="NCBI Taxonomy" id="83231"/>
    <lineage>
        <taxon>Bacteria</taxon>
        <taxon>Pseudomonadati</taxon>
        <taxon>Bacteroidota</taxon>
        <taxon>Bacteroidia</taxon>
        <taxon>Bacteroidales</taxon>
        <taxon>Prevotellaceae</taxon>
        <taxon>Xylanibacter</taxon>
    </lineage>
</organism>
<name>A0ABS9CFH6_9BACT</name>
<proteinExistence type="predicted"/>
<reference evidence="2 3" key="1">
    <citation type="submission" date="2020-12" db="EMBL/GenBank/DDBJ databases">
        <title>Whole genome sequences of gut porcine anaerobes.</title>
        <authorList>
            <person name="Kubasova T."/>
            <person name="Jahodarova E."/>
            <person name="Rychlik I."/>
        </authorList>
    </citation>
    <scope>NUCLEOTIDE SEQUENCE [LARGE SCALE GENOMIC DNA]</scope>
    <source>
        <strain evidence="2 3">An925</strain>
    </source>
</reference>
<dbReference type="InterPro" id="IPR025049">
    <property type="entry name" value="Mfa-like_1"/>
</dbReference>
<dbReference type="CDD" id="cd13121">
    <property type="entry name" value="BF2867_like_C"/>
    <property type="match status" value="1"/>
</dbReference>